<keyword evidence="5" id="KW-1185">Reference proteome</keyword>
<dbReference type="Proteomes" id="UP000199306">
    <property type="component" value="Unassembled WGS sequence"/>
</dbReference>
<comment type="similarity">
    <text evidence="1">Belongs to the heat shock protein 70 family.</text>
</comment>
<name>A0A1I5YJ19_9BACT</name>
<dbReference type="RefSeq" id="WP_092019515.1">
    <property type="nucleotide sequence ID" value="NZ_FOXH01000019.1"/>
</dbReference>
<keyword evidence="3" id="KW-0067">ATP-binding</keyword>
<evidence type="ECO:0000256" key="1">
    <source>
        <dbReference type="ARBA" id="ARBA00007381"/>
    </source>
</evidence>
<protein>
    <submittedName>
        <fullName evidence="4">Molecular chaperone DnaK</fullName>
    </submittedName>
</protein>
<evidence type="ECO:0000313" key="4">
    <source>
        <dbReference type="EMBL" id="SFQ44196.1"/>
    </source>
</evidence>
<dbReference type="PROSITE" id="PS00297">
    <property type="entry name" value="HSP70_1"/>
    <property type="match status" value="1"/>
</dbReference>
<reference evidence="4 5" key="1">
    <citation type="submission" date="2016-10" db="EMBL/GenBank/DDBJ databases">
        <authorList>
            <person name="de Groot N.N."/>
        </authorList>
    </citation>
    <scope>NUCLEOTIDE SEQUENCE [LARGE SCALE GENOMIC DNA]</scope>
    <source>
        <strain evidence="5">E92,LMG 26720,CCM 7988</strain>
    </source>
</reference>
<dbReference type="SUPFAM" id="SSF53067">
    <property type="entry name" value="Actin-like ATPase domain"/>
    <property type="match status" value="2"/>
</dbReference>
<dbReference type="PRINTS" id="PR00301">
    <property type="entry name" value="HEATSHOCK70"/>
</dbReference>
<sequence length="832" mass="94082">MKTINFAIDLGTTNSLVAHFTGVNVEVFKNPIGLKETLPSCVAFRGDRVIVGEKAREWLLKDSLNVFSSFKRKMGTDENYFAPSRNISISPLELSSFVLKELKNFIHSGEIPESVVITIPASFDTVQSNATKQSGYNAGFKEVTLLQEPIAASLAFFNKYNSTEKAEGKWLVYDLGGGTFDIALVGVNESELRVLDHQGDNYLGGIDFDRSLVMNVIVPKLMQQTGNLQLLEKIDTKNSNYEKLYHILLLKAEEAKKELSSQLTSEIEFIYASEEGNEEDIYLIITREDLKSVIENSIESTLSMLEAILERNQLSSADIEEIIMIGGSTYIPYIRETISERTGIKVNTQADPTTAVVVGAAYFAGNKPLSKAITSDTRSDDVNRISILTGYGASTKDAEEYITASVSNFKEGLFYRILRSDGGFDSGLKKLNQKFGEFVLLMPNRVNSFQIKIYDKDNNPVDVEVDIINIAQGLFSLYGQPLPEDICIEVDDLNNNSTKCEVIFARKSILPLSKTIYKELSRTIRKYSDDSLIINLLEGDANQYPSTNKVIGVIEIKADMLMNDLVKGSDVEIKIEMSESRDLSVNTHLGISDQQFKGIFNPTMRYVNIAKLKDEIQELRRELELDLNKAIRKEEFEYAAEIQTKLESANSLYNQVRALKEDSFTDEKYQLDEAKRKLARQIYTNGSINSRVLKIKETYYEEIELLNSWLFYFEDIPEKYQNDINKLKEDGIQAMRSNSYITVESHAKKASKLLQNIILYTPTLLFTYFKIFAELPQESYTDFNKAKKEIERGEKAMDRQHNDELRAVLISLHNLTINSEIIETKIKGTGLG</sequence>
<evidence type="ECO:0000313" key="5">
    <source>
        <dbReference type="Proteomes" id="UP000199306"/>
    </source>
</evidence>
<dbReference type="GO" id="GO:0140662">
    <property type="term" value="F:ATP-dependent protein folding chaperone"/>
    <property type="evidence" value="ECO:0007669"/>
    <property type="project" value="InterPro"/>
</dbReference>
<evidence type="ECO:0000256" key="2">
    <source>
        <dbReference type="ARBA" id="ARBA00022741"/>
    </source>
</evidence>
<keyword evidence="2" id="KW-0547">Nucleotide-binding</keyword>
<proteinExistence type="inferred from homology"/>
<gene>
    <name evidence="4" type="ORF">SAMN04515674_11930</name>
</gene>
<dbReference type="CDD" id="cd24029">
    <property type="entry name" value="ASKHA_NBD_HSP70_DnaK_HscA_HscC"/>
    <property type="match status" value="1"/>
</dbReference>
<organism evidence="4 5">
    <name type="scientific">Pseudarcicella hirudinis</name>
    <dbReference type="NCBI Taxonomy" id="1079859"/>
    <lineage>
        <taxon>Bacteria</taxon>
        <taxon>Pseudomonadati</taxon>
        <taxon>Bacteroidota</taxon>
        <taxon>Cytophagia</taxon>
        <taxon>Cytophagales</taxon>
        <taxon>Flectobacillaceae</taxon>
        <taxon>Pseudarcicella</taxon>
    </lineage>
</organism>
<evidence type="ECO:0000256" key="3">
    <source>
        <dbReference type="ARBA" id="ARBA00022840"/>
    </source>
</evidence>
<dbReference type="OrthoDB" id="9766019at2"/>
<dbReference type="PROSITE" id="PS01036">
    <property type="entry name" value="HSP70_3"/>
    <property type="match status" value="1"/>
</dbReference>
<dbReference type="Gene3D" id="3.90.640.10">
    <property type="entry name" value="Actin, Chain A, domain 4"/>
    <property type="match status" value="1"/>
</dbReference>
<dbReference type="Pfam" id="PF00012">
    <property type="entry name" value="HSP70"/>
    <property type="match status" value="1"/>
</dbReference>
<dbReference type="STRING" id="1079859.SAMN04515674_11930"/>
<dbReference type="InterPro" id="IPR013126">
    <property type="entry name" value="Hsp_70_fam"/>
</dbReference>
<dbReference type="PANTHER" id="PTHR19375">
    <property type="entry name" value="HEAT SHOCK PROTEIN 70KDA"/>
    <property type="match status" value="1"/>
</dbReference>
<dbReference type="AlphaFoldDB" id="A0A1I5YJ19"/>
<dbReference type="EMBL" id="FOXH01000019">
    <property type="protein sequence ID" value="SFQ44196.1"/>
    <property type="molecule type" value="Genomic_DNA"/>
</dbReference>
<dbReference type="GO" id="GO:0005524">
    <property type="term" value="F:ATP binding"/>
    <property type="evidence" value="ECO:0007669"/>
    <property type="project" value="UniProtKB-KW"/>
</dbReference>
<dbReference type="InterPro" id="IPR018181">
    <property type="entry name" value="Heat_shock_70_CS"/>
</dbReference>
<accession>A0A1I5YJ19</accession>
<dbReference type="InterPro" id="IPR043129">
    <property type="entry name" value="ATPase_NBD"/>
</dbReference>
<dbReference type="Gene3D" id="3.30.420.40">
    <property type="match status" value="2"/>
</dbReference>